<evidence type="ECO:0000313" key="3">
    <source>
        <dbReference type="Proteomes" id="UP000612808"/>
    </source>
</evidence>
<dbReference type="RefSeq" id="WP_203656531.1">
    <property type="nucleotide sequence ID" value="NZ_BAAAZM010000004.1"/>
</dbReference>
<proteinExistence type="predicted"/>
<feature type="transmembrane region" description="Helical" evidence="1">
    <location>
        <begin position="91"/>
        <end position="111"/>
    </location>
</feature>
<dbReference type="EMBL" id="BOMB01000010">
    <property type="protein sequence ID" value="GID10914.1"/>
    <property type="molecule type" value="Genomic_DNA"/>
</dbReference>
<keyword evidence="1" id="KW-0812">Transmembrane</keyword>
<reference evidence="2" key="1">
    <citation type="submission" date="2021-01" db="EMBL/GenBank/DDBJ databases">
        <title>Whole genome shotgun sequence of Actinocatenispora rupis NBRC 107355.</title>
        <authorList>
            <person name="Komaki H."/>
            <person name="Tamura T."/>
        </authorList>
    </citation>
    <scope>NUCLEOTIDE SEQUENCE</scope>
    <source>
        <strain evidence="2">NBRC 107355</strain>
    </source>
</reference>
<keyword evidence="1" id="KW-0472">Membrane</keyword>
<feature type="transmembrane region" description="Helical" evidence="1">
    <location>
        <begin position="246"/>
        <end position="264"/>
    </location>
</feature>
<organism evidence="2 3">
    <name type="scientific">Actinocatenispora rupis</name>
    <dbReference type="NCBI Taxonomy" id="519421"/>
    <lineage>
        <taxon>Bacteria</taxon>
        <taxon>Bacillati</taxon>
        <taxon>Actinomycetota</taxon>
        <taxon>Actinomycetes</taxon>
        <taxon>Micromonosporales</taxon>
        <taxon>Micromonosporaceae</taxon>
        <taxon>Actinocatenispora</taxon>
    </lineage>
</organism>
<comment type="caution">
    <text evidence="2">The sequence shown here is derived from an EMBL/GenBank/DDBJ whole genome shotgun (WGS) entry which is preliminary data.</text>
</comment>
<protein>
    <submittedName>
        <fullName evidence="2">Uncharacterized protein</fullName>
    </submittedName>
</protein>
<dbReference type="Proteomes" id="UP000612808">
    <property type="component" value="Unassembled WGS sequence"/>
</dbReference>
<feature type="transmembrane region" description="Helical" evidence="1">
    <location>
        <begin position="174"/>
        <end position="195"/>
    </location>
</feature>
<keyword evidence="1" id="KW-1133">Transmembrane helix</keyword>
<feature type="transmembrane region" description="Helical" evidence="1">
    <location>
        <begin position="284"/>
        <end position="304"/>
    </location>
</feature>
<dbReference type="AlphaFoldDB" id="A0A8J3J6D8"/>
<feature type="transmembrane region" description="Helical" evidence="1">
    <location>
        <begin position="57"/>
        <end position="79"/>
    </location>
</feature>
<evidence type="ECO:0000256" key="1">
    <source>
        <dbReference type="SAM" id="Phobius"/>
    </source>
</evidence>
<gene>
    <name evidence="2" type="ORF">Aru02nite_18030</name>
</gene>
<name>A0A8J3J6D8_9ACTN</name>
<feature type="transmembrane region" description="Helical" evidence="1">
    <location>
        <begin position="131"/>
        <end position="153"/>
    </location>
</feature>
<evidence type="ECO:0000313" key="2">
    <source>
        <dbReference type="EMBL" id="GID10914.1"/>
    </source>
</evidence>
<feature type="transmembrane region" description="Helical" evidence="1">
    <location>
        <begin position="215"/>
        <end position="234"/>
    </location>
</feature>
<feature type="transmembrane region" description="Helical" evidence="1">
    <location>
        <begin position="20"/>
        <end position="45"/>
    </location>
</feature>
<sequence>MTTSDAVAAVGRRWSLARRLAGYVAAASMGLYLLVKVVWIAAALIGTHPAGFGTGGWVALNAVTVLMAAAGVALGLALAQRWGRRLPAVPVVLVSWVGAGFLVPTLPYLVARAVLDAGSGGGGDAAPGWEAVFLSLGFGGMAVGLAVAVPVYLRDRWPRAFLGRLADRPSTPTAWTVATVAAATLLGLLWCYWALGGTLGIDPARLAARDLDGRLLSASSGLWALLGAASLLALRSGRPGRLRRWVPMALAYGASGSLFAWSAWKLPMVLLAPGGFVPVEYVPVAVGEHVLSIATGLALLAGALRNAPARGGHESVVHQRNPS</sequence>
<accession>A0A8J3J6D8</accession>
<keyword evidence="3" id="KW-1185">Reference proteome</keyword>